<dbReference type="InterPro" id="IPR018673">
    <property type="entry name" value="DUF2141"/>
</dbReference>
<dbReference type="OrthoDB" id="9788332at2"/>
<dbReference type="Proteomes" id="UP000182190">
    <property type="component" value="Unassembled WGS sequence"/>
</dbReference>
<gene>
    <name evidence="2" type="ORF">PL9631_150021</name>
</gene>
<dbReference type="EMBL" id="CZCS02000057">
    <property type="protein sequence ID" value="VXD15598.1"/>
    <property type="molecule type" value="Genomic_DNA"/>
</dbReference>
<sequence>MMISSFKPRAFLTAFICLSMVTAALNAQAQTKSKITLTIDGLKNKNGQICASLFASNKGFPGNGDDAIKSGCVTITEVPVVMNFEDLQPGSYAIAVLHDANSDNKANRNGLGIPTEGFGFSKNPTILAGPPKFNDTAVVVAGENTKINIKLQYLLGG</sequence>
<keyword evidence="3" id="KW-1185">Reference proteome</keyword>
<protein>
    <recommendedName>
        <fullName evidence="4">DUF2141 domain-containing protein</fullName>
    </recommendedName>
</protein>
<organism evidence="2 3">
    <name type="scientific">Planktothrix paucivesiculata PCC 9631</name>
    <dbReference type="NCBI Taxonomy" id="671071"/>
    <lineage>
        <taxon>Bacteria</taxon>
        <taxon>Bacillati</taxon>
        <taxon>Cyanobacteriota</taxon>
        <taxon>Cyanophyceae</taxon>
        <taxon>Oscillatoriophycideae</taxon>
        <taxon>Oscillatoriales</taxon>
        <taxon>Microcoleaceae</taxon>
        <taxon>Planktothrix</taxon>
    </lineage>
</organism>
<keyword evidence="1" id="KW-0732">Signal</keyword>
<dbReference type="Pfam" id="PF09912">
    <property type="entry name" value="DUF2141"/>
    <property type="match status" value="1"/>
</dbReference>
<name>A0A7Z9DYC6_9CYAN</name>
<dbReference type="AlphaFoldDB" id="A0A7Z9DYC6"/>
<proteinExistence type="predicted"/>
<feature type="chain" id="PRO_5031433871" description="DUF2141 domain-containing protein" evidence="1">
    <location>
        <begin position="30"/>
        <end position="157"/>
    </location>
</feature>
<evidence type="ECO:0008006" key="4">
    <source>
        <dbReference type="Google" id="ProtNLM"/>
    </source>
</evidence>
<feature type="signal peptide" evidence="1">
    <location>
        <begin position="1"/>
        <end position="29"/>
    </location>
</feature>
<evidence type="ECO:0000313" key="3">
    <source>
        <dbReference type="Proteomes" id="UP000182190"/>
    </source>
</evidence>
<comment type="caution">
    <text evidence="2">The sequence shown here is derived from an EMBL/GenBank/DDBJ whole genome shotgun (WGS) entry which is preliminary data.</text>
</comment>
<evidence type="ECO:0000256" key="1">
    <source>
        <dbReference type="SAM" id="SignalP"/>
    </source>
</evidence>
<evidence type="ECO:0000313" key="2">
    <source>
        <dbReference type="EMBL" id="VXD15598.1"/>
    </source>
</evidence>
<accession>A0A7Z9DYC6</accession>
<reference evidence="2" key="1">
    <citation type="submission" date="2019-10" db="EMBL/GenBank/DDBJ databases">
        <authorList>
            <consortium name="Genoscope - CEA"/>
            <person name="William W."/>
        </authorList>
    </citation>
    <scope>NUCLEOTIDE SEQUENCE [LARGE SCALE GENOMIC DNA]</scope>
    <source>
        <strain evidence="2">BBR_PRJEB10994</strain>
    </source>
</reference>